<reference evidence="3" key="1">
    <citation type="submission" date="2018-12" db="EMBL/GenBank/DDBJ databases">
        <title>Tengunoibacter tsumagoiensis gen. nov., sp. nov., Dictyobacter kobayashii sp. nov., D. alpinus sp. nov., and D. joshuensis sp. nov. and description of Dictyobacteraceae fam. nov. within the order Ktedonobacterales isolated from Tengu-no-mugimeshi.</title>
        <authorList>
            <person name="Wang C.M."/>
            <person name="Zheng Y."/>
            <person name="Sakai Y."/>
            <person name="Toyoda A."/>
            <person name="Minakuchi Y."/>
            <person name="Abe K."/>
            <person name="Yokota A."/>
            <person name="Yabe S."/>
        </authorList>
    </citation>
    <scope>NUCLEOTIDE SEQUENCE [LARGE SCALE GENOMIC DNA]</scope>
    <source>
        <strain evidence="3">Uno11</strain>
    </source>
</reference>
<accession>A0A402AR00</accession>
<comment type="caution">
    <text evidence="2">The sequence shown here is derived from an EMBL/GenBank/DDBJ whole genome shotgun (WGS) entry which is preliminary data.</text>
</comment>
<keyword evidence="1" id="KW-0812">Transmembrane</keyword>
<feature type="transmembrane region" description="Helical" evidence="1">
    <location>
        <begin position="12"/>
        <end position="35"/>
    </location>
</feature>
<organism evidence="2 3">
    <name type="scientific">Dictyobacter kobayashii</name>
    <dbReference type="NCBI Taxonomy" id="2014872"/>
    <lineage>
        <taxon>Bacteria</taxon>
        <taxon>Bacillati</taxon>
        <taxon>Chloroflexota</taxon>
        <taxon>Ktedonobacteria</taxon>
        <taxon>Ktedonobacterales</taxon>
        <taxon>Dictyobacteraceae</taxon>
        <taxon>Dictyobacter</taxon>
    </lineage>
</organism>
<gene>
    <name evidence="2" type="ORF">KDK_53170</name>
</gene>
<keyword evidence="1" id="KW-0472">Membrane</keyword>
<dbReference type="AlphaFoldDB" id="A0A402AR00"/>
<proteinExistence type="predicted"/>
<evidence type="ECO:0000256" key="1">
    <source>
        <dbReference type="SAM" id="Phobius"/>
    </source>
</evidence>
<dbReference type="EMBL" id="BIFS01000001">
    <property type="protein sequence ID" value="GCE21517.1"/>
    <property type="molecule type" value="Genomic_DNA"/>
</dbReference>
<sequence length="54" mass="6469">MLQMFLDRKKMRHYTMAIVVIFYYSILVKEFIAYFSSNIDEFSTKSHTGTRLVP</sequence>
<evidence type="ECO:0000313" key="2">
    <source>
        <dbReference type="EMBL" id="GCE21517.1"/>
    </source>
</evidence>
<keyword evidence="3" id="KW-1185">Reference proteome</keyword>
<protein>
    <submittedName>
        <fullName evidence="2">Uncharacterized protein</fullName>
    </submittedName>
</protein>
<dbReference type="Proteomes" id="UP000287188">
    <property type="component" value="Unassembled WGS sequence"/>
</dbReference>
<name>A0A402AR00_9CHLR</name>
<evidence type="ECO:0000313" key="3">
    <source>
        <dbReference type="Proteomes" id="UP000287188"/>
    </source>
</evidence>
<keyword evidence="1" id="KW-1133">Transmembrane helix</keyword>